<feature type="compositionally biased region" description="Basic and acidic residues" evidence="1">
    <location>
        <begin position="330"/>
        <end position="345"/>
    </location>
</feature>
<evidence type="ECO:0000313" key="3">
    <source>
        <dbReference type="Proteomes" id="UP000036403"/>
    </source>
</evidence>
<reference evidence="2 3" key="1">
    <citation type="submission" date="2015-04" db="EMBL/GenBank/DDBJ databases">
        <title>Lasius niger genome sequencing.</title>
        <authorList>
            <person name="Konorov E.A."/>
            <person name="Nikitin M.A."/>
            <person name="Kirill M.V."/>
            <person name="Chang P."/>
        </authorList>
    </citation>
    <scope>NUCLEOTIDE SEQUENCE [LARGE SCALE GENOMIC DNA]</scope>
    <source>
        <tissue evidence="2">Whole</tissue>
    </source>
</reference>
<keyword evidence="3" id="KW-1185">Reference proteome</keyword>
<feature type="compositionally biased region" description="Low complexity" evidence="1">
    <location>
        <begin position="189"/>
        <end position="200"/>
    </location>
</feature>
<feature type="compositionally biased region" description="Basic and acidic residues" evidence="1">
    <location>
        <begin position="176"/>
        <end position="186"/>
    </location>
</feature>
<gene>
    <name evidence="2" type="ORF">RF55_17516</name>
</gene>
<feature type="region of interest" description="Disordered" evidence="1">
    <location>
        <begin position="249"/>
        <end position="346"/>
    </location>
</feature>
<organism evidence="2 3">
    <name type="scientific">Lasius niger</name>
    <name type="common">Black garden ant</name>
    <dbReference type="NCBI Taxonomy" id="67767"/>
    <lineage>
        <taxon>Eukaryota</taxon>
        <taxon>Metazoa</taxon>
        <taxon>Ecdysozoa</taxon>
        <taxon>Arthropoda</taxon>
        <taxon>Hexapoda</taxon>
        <taxon>Insecta</taxon>
        <taxon>Pterygota</taxon>
        <taxon>Neoptera</taxon>
        <taxon>Endopterygota</taxon>
        <taxon>Hymenoptera</taxon>
        <taxon>Apocrita</taxon>
        <taxon>Aculeata</taxon>
        <taxon>Formicoidea</taxon>
        <taxon>Formicidae</taxon>
        <taxon>Formicinae</taxon>
        <taxon>Lasius</taxon>
        <taxon>Lasius</taxon>
    </lineage>
</organism>
<sequence length="408" mass="45203">MLEERKGSEKTLQLMEREEETEEIIPPRKPLGKEGCSFAKKEKRTRKWVTRTSLPSGDGEAPMTPRTTEEFPHPPTGGETPPVREEERIEDDEMDIVREEEEFVHKEEGFPPFGAPGRGEPGTLHIVQGRTERIILLGTTKREDEERERAISFIAKLEGIVERILDKGLGVPIPSFRERKEAEKAAKMQQQQQQHQQHQQPKTIPPLTTAKAANKTSPVTEKAAKGTSTKLLVKSVEVPKKKIKVLPVTALNPPERPATTRTPIMGRANGGSGKGKGPETAKQMSQEAKPRCRRGRRPAKKAQTTEKRAKTATTATTATTPATTAKKVLAKKEGKQQTSKQRKEPQMAAVIVTCPSGRYEETIREARQKVKLESLDISGVKIRRAITGALVFEVPGKGSHKLADRLAA</sequence>
<protein>
    <submittedName>
        <fullName evidence="2">Gag-like protein</fullName>
    </submittedName>
</protein>
<dbReference type="Proteomes" id="UP000036403">
    <property type="component" value="Unassembled WGS sequence"/>
</dbReference>
<evidence type="ECO:0000256" key="1">
    <source>
        <dbReference type="SAM" id="MobiDB-lite"/>
    </source>
</evidence>
<dbReference type="PaxDb" id="67767-A0A0J7MVU7"/>
<dbReference type="OrthoDB" id="427960at2759"/>
<feature type="region of interest" description="Disordered" evidence="1">
    <location>
        <begin position="102"/>
        <end position="126"/>
    </location>
</feature>
<evidence type="ECO:0000313" key="2">
    <source>
        <dbReference type="EMBL" id="KMQ84585.1"/>
    </source>
</evidence>
<feature type="compositionally biased region" description="Basic residues" evidence="1">
    <location>
        <begin position="291"/>
        <end position="300"/>
    </location>
</feature>
<proteinExistence type="predicted"/>
<accession>A0A0J7MVU7</accession>
<comment type="caution">
    <text evidence="2">The sequence shown here is derived from an EMBL/GenBank/DDBJ whole genome shotgun (WGS) entry which is preliminary data.</text>
</comment>
<feature type="region of interest" description="Disordered" evidence="1">
    <location>
        <begin position="175"/>
        <end position="227"/>
    </location>
</feature>
<feature type="region of interest" description="Disordered" evidence="1">
    <location>
        <begin position="1"/>
        <end position="90"/>
    </location>
</feature>
<feature type="compositionally biased region" description="Low complexity" evidence="1">
    <location>
        <begin position="311"/>
        <end position="327"/>
    </location>
</feature>
<dbReference type="EMBL" id="LBMM01016031">
    <property type="protein sequence ID" value="KMQ84585.1"/>
    <property type="molecule type" value="Genomic_DNA"/>
</dbReference>
<dbReference type="AlphaFoldDB" id="A0A0J7MVU7"/>
<name>A0A0J7MVU7_LASNI</name>